<evidence type="ECO:0000313" key="2">
    <source>
        <dbReference type="Proteomes" id="UP000248423"/>
    </source>
</evidence>
<proteinExistence type="predicted"/>
<name>A0A319F0U2_ASPSB</name>
<gene>
    <name evidence="1" type="ORF">BO78DRAFT_60192</name>
</gene>
<dbReference type="VEuPathDB" id="FungiDB:BO78DRAFT_60192"/>
<dbReference type="AlphaFoldDB" id="A0A319F0U2"/>
<organism evidence="1 2">
    <name type="scientific">Aspergillus sclerotiicarbonarius (strain CBS 121057 / IBT 28362)</name>
    <dbReference type="NCBI Taxonomy" id="1448318"/>
    <lineage>
        <taxon>Eukaryota</taxon>
        <taxon>Fungi</taxon>
        <taxon>Dikarya</taxon>
        <taxon>Ascomycota</taxon>
        <taxon>Pezizomycotina</taxon>
        <taxon>Eurotiomycetes</taxon>
        <taxon>Eurotiomycetidae</taxon>
        <taxon>Eurotiales</taxon>
        <taxon>Aspergillaceae</taxon>
        <taxon>Aspergillus</taxon>
        <taxon>Aspergillus subgen. Circumdati</taxon>
    </lineage>
</organism>
<protein>
    <submittedName>
        <fullName evidence="1">Uncharacterized protein</fullName>
    </submittedName>
</protein>
<dbReference type="EMBL" id="KZ826333">
    <property type="protein sequence ID" value="PYI08659.1"/>
    <property type="molecule type" value="Genomic_DNA"/>
</dbReference>
<reference evidence="1 2" key="1">
    <citation type="submission" date="2018-02" db="EMBL/GenBank/DDBJ databases">
        <title>The genomes of Aspergillus section Nigri reveals drivers in fungal speciation.</title>
        <authorList>
            <consortium name="DOE Joint Genome Institute"/>
            <person name="Vesth T.C."/>
            <person name="Nybo J."/>
            <person name="Theobald S."/>
            <person name="Brandl J."/>
            <person name="Frisvad J.C."/>
            <person name="Nielsen K.F."/>
            <person name="Lyhne E.K."/>
            <person name="Kogle M.E."/>
            <person name="Kuo A."/>
            <person name="Riley R."/>
            <person name="Clum A."/>
            <person name="Nolan M."/>
            <person name="Lipzen A."/>
            <person name="Salamov A."/>
            <person name="Henrissat B."/>
            <person name="Wiebenga A."/>
            <person name="De vries R.P."/>
            <person name="Grigoriev I.V."/>
            <person name="Mortensen U.H."/>
            <person name="Andersen M.R."/>
            <person name="Baker S.E."/>
        </authorList>
    </citation>
    <scope>NUCLEOTIDE SEQUENCE [LARGE SCALE GENOMIC DNA]</scope>
    <source>
        <strain evidence="1 2">CBS 121057</strain>
    </source>
</reference>
<dbReference type="Proteomes" id="UP000248423">
    <property type="component" value="Unassembled WGS sequence"/>
</dbReference>
<evidence type="ECO:0000313" key="1">
    <source>
        <dbReference type="EMBL" id="PYI08659.1"/>
    </source>
</evidence>
<sequence length="116" mass="12922">MVRVVLRWHVPRGPKMLRTGLLSSIGQAVLSEQSRVTGRLRPCGLRHKHRSPKCPRFGIGIPSLTGSSQQRIYSLLHGITLVPISTTQLQALSDTPVHWLRWTRTNKVVSSPPADT</sequence>
<accession>A0A319F0U2</accession>
<keyword evidence="2" id="KW-1185">Reference proteome</keyword>